<feature type="region of interest" description="Disordered" evidence="2">
    <location>
        <begin position="353"/>
        <end position="392"/>
    </location>
</feature>
<dbReference type="PANTHER" id="PTHR11102">
    <property type="entry name" value="SEL-1-LIKE PROTEIN"/>
    <property type="match status" value="1"/>
</dbReference>
<keyword evidence="3" id="KW-0812">Transmembrane</keyword>
<dbReference type="EMBL" id="UYJE01001981">
    <property type="protein sequence ID" value="VDI06788.1"/>
    <property type="molecule type" value="Genomic_DNA"/>
</dbReference>
<dbReference type="OrthoDB" id="27934at2759"/>
<keyword evidence="5" id="KW-1185">Reference proteome</keyword>
<feature type="region of interest" description="Disordered" evidence="2">
    <location>
        <begin position="96"/>
        <end position="341"/>
    </location>
</feature>
<dbReference type="InterPro" id="IPR050767">
    <property type="entry name" value="Sel1_AlgK"/>
</dbReference>
<keyword evidence="3" id="KW-0472">Membrane</keyword>
<dbReference type="Pfam" id="PF08238">
    <property type="entry name" value="Sel1"/>
    <property type="match status" value="11"/>
</dbReference>
<sequence length="1284" mass="145338">MKRTGYKTNTSVVFSLEIVFLVCLCVSLTNGENQQVSKEDVKPEKITTEIPQAPKEDLKSEQGINYNTDKTVNTQGRKADDNSHVENVVKSNEQSIQNQFSDEKVNQKAENDKNLNDKESKGIKDVENIKPKSERVDESVKNDLVQEMNQNDINKETVNANVIKDQIGESHKNDKENTGPNSKPGPSSEKGEGFPASAVGTNDHADNKIERSGSKDDTKPGENVNQANNEKMWEKDNDANKVAGDQPTNFEEVELKKNVEDTLSEEDYDQWLNDHSIESTTESVKSGREPEDGTDTAGKVDAHGSFSSTNIVGDLSSTSNYNPSSTSNKHAQTKSDDLPHKTVMQDQIADVKGKAEKKNIPHVQHNGDSADGKDASEWEKQSKNGKWPSHLKMEESVEVEMQKDDGNHGTDKEIDLENVMASQDSRQPMESQEEKLQNLNEQLLKKINPEAFEQLKPMFEKQFKEALKTLSQRKQSVEEVEETRKKQHKKHLRDNMNVVVDQEELKHFDKKVKEAYEQKATQTYTQIQETLKKWKATQESKKVKQAEVKAVDWRSNYYDMPVFDLMEGRQEYIKTYYKLKYPESYTKPRKYTMEDFPKIINEKRLNMDEVDQISRSINGNKKREVVIYKPNKEGTVRGQVYQMTIEPSGEITTEVKQYIQPGSPPQLVSQNQKLEDIYVQEKEAKEVVEEKPLSPEELKAEELYKQGEALINETFQKDYHQAHQFFKMAADLNHTKALEHIAFAYLFGDYMPQSIEKAKELFVDLSNRGSPRGQLGMGFLSSAGIAVNSSQAKGLIFYTFSSLGGDPLAQMTLGYRYWSGIGVETKCESALTYYKKAASTVADAVTFSSGPAIQRIRLHEEAENQNSGQSALMDDDLLQYYHFLADKGDVQAQVVLGQLYYQGGRGVPVDHERALHYFMMAAESGNANALAYLGKMYTEGSAAVEQNNQTAMMYFKNAADKGNAVGQTGLGMMYMYGKGVAKDFNKAYKYFQLAADQGWVDGQLQLGIMYFSGKGVRRDYKMAVKYFNLAAQGGHVLAYFNLAQMHATGTGVLRNCHTAVEFFKNVAERGRWASMLQEAHTLYKEGNVHQALMKYTFLADLGYEVAQSNVAYILDNGEVGLFVEDEIYQRALLHWGRAASQGSTIARLKMGDYHYYGYGTKVDYESAASQYRLASEQQHNAQAMFNLGYMHEQGLGLKQDLHLAKRFYDMAAETSIDAKVPVMLALFKLGVFYGADVFNKEIEEMNNFFQKLDPRYLFGPDWDMYLITFFALAIGLIILLRRIR</sequence>
<feature type="compositionally biased region" description="Basic and acidic residues" evidence="2">
    <location>
        <begin position="101"/>
        <end position="141"/>
    </location>
</feature>
<evidence type="ECO:0000256" key="3">
    <source>
        <dbReference type="SAM" id="Phobius"/>
    </source>
</evidence>
<feature type="compositionally biased region" description="Basic and acidic residues" evidence="2">
    <location>
        <begin position="166"/>
        <end position="177"/>
    </location>
</feature>
<comment type="similarity">
    <text evidence="1">Belongs to the sel-1 family.</text>
</comment>
<dbReference type="SUPFAM" id="SSF81901">
    <property type="entry name" value="HCP-like"/>
    <property type="match status" value="3"/>
</dbReference>
<feature type="transmembrane region" description="Helical" evidence="3">
    <location>
        <begin position="1262"/>
        <end position="1280"/>
    </location>
</feature>
<evidence type="ECO:0000256" key="2">
    <source>
        <dbReference type="SAM" id="MobiDB-lite"/>
    </source>
</evidence>
<evidence type="ECO:0000313" key="4">
    <source>
        <dbReference type="EMBL" id="VDI06788.1"/>
    </source>
</evidence>
<name>A0A8B6CM89_MYTGA</name>
<dbReference type="SMART" id="SM00671">
    <property type="entry name" value="SEL1"/>
    <property type="match status" value="12"/>
</dbReference>
<feature type="compositionally biased region" description="Basic and acidic residues" evidence="2">
    <location>
        <begin position="368"/>
        <end position="382"/>
    </location>
</feature>
<proteinExistence type="inferred from homology"/>
<reference evidence="4" key="1">
    <citation type="submission" date="2018-11" db="EMBL/GenBank/DDBJ databases">
        <authorList>
            <person name="Alioto T."/>
            <person name="Alioto T."/>
        </authorList>
    </citation>
    <scope>NUCLEOTIDE SEQUENCE</scope>
</reference>
<evidence type="ECO:0000313" key="5">
    <source>
        <dbReference type="Proteomes" id="UP000596742"/>
    </source>
</evidence>
<dbReference type="GO" id="GO:0005789">
    <property type="term" value="C:endoplasmic reticulum membrane"/>
    <property type="evidence" value="ECO:0007669"/>
    <property type="project" value="TreeGrafter"/>
</dbReference>
<feature type="compositionally biased region" description="Polar residues" evidence="2">
    <location>
        <begin position="62"/>
        <end position="76"/>
    </location>
</feature>
<dbReference type="Gene3D" id="1.25.40.10">
    <property type="entry name" value="Tetratricopeptide repeat domain"/>
    <property type="match status" value="4"/>
</dbReference>
<feature type="compositionally biased region" description="Polar residues" evidence="2">
    <location>
        <begin position="147"/>
        <end position="160"/>
    </location>
</feature>
<accession>A0A8B6CM89</accession>
<feature type="compositionally biased region" description="Basic and acidic residues" evidence="2">
    <location>
        <begin position="203"/>
        <end position="220"/>
    </location>
</feature>
<dbReference type="InterPro" id="IPR006597">
    <property type="entry name" value="Sel1-like"/>
</dbReference>
<feature type="region of interest" description="Disordered" evidence="2">
    <location>
        <begin position="48"/>
        <end position="83"/>
    </location>
</feature>
<feature type="compositionally biased region" description="Low complexity" evidence="2">
    <location>
        <begin position="316"/>
        <end position="328"/>
    </location>
</feature>
<organism evidence="4 5">
    <name type="scientific">Mytilus galloprovincialis</name>
    <name type="common">Mediterranean mussel</name>
    <dbReference type="NCBI Taxonomy" id="29158"/>
    <lineage>
        <taxon>Eukaryota</taxon>
        <taxon>Metazoa</taxon>
        <taxon>Spiralia</taxon>
        <taxon>Lophotrochozoa</taxon>
        <taxon>Mollusca</taxon>
        <taxon>Bivalvia</taxon>
        <taxon>Autobranchia</taxon>
        <taxon>Pteriomorphia</taxon>
        <taxon>Mytilida</taxon>
        <taxon>Mytiloidea</taxon>
        <taxon>Mytilidae</taxon>
        <taxon>Mytilinae</taxon>
        <taxon>Mytilus</taxon>
    </lineage>
</organism>
<gene>
    <name evidence="4" type="ORF">MGAL_10B075634</name>
</gene>
<protein>
    <submittedName>
        <fullName evidence="4">SEL1 protein</fullName>
    </submittedName>
</protein>
<comment type="caution">
    <text evidence="4">The sequence shown here is derived from an EMBL/GenBank/DDBJ whole genome shotgun (WGS) entry which is preliminary data.</text>
</comment>
<dbReference type="Proteomes" id="UP000596742">
    <property type="component" value="Unassembled WGS sequence"/>
</dbReference>
<dbReference type="GO" id="GO:0036503">
    <property type="term" value="P:ERAD pathway"/>
    <property type="evidence" value="ECO:0007669"/>
    <property type="project" value="TreeGrafter"/>
</dbReference>
<dbReference type="PANTHER" id="PTHR11102:SF147">
    <property type="entry name" value="SEL1L ADAPTOR SUBUNIT OF ERAD E3 UBIQUITIN LIGASE"/>
    <property type="match status" value="1"/>
</dbReference>
<feature type="transmembrane region" description="Helical" evidence="3">
    <location>
        <begin position="12"/>
        <end position="29"/>
    </location>
</feature>
<dbReference type="InterPro" id="IPR011990">
    <property type="entry name" value="TPR-like_helical_dom_sf"/>
</dbReference>
<keyword evidence="3" id="KW-1133">Transmembrane helix</keyword>
<evidence type="ECO:0000256" key="1">
    <source>
        <dbReference type="ARBA" id="ARBA00038101"/>
    </source>
</evidence>